<dbReference type="KEGG" id="spu:580288"/>
<dbReference type="EnsemblMetazoa" id="XM_780358">
    <property type="protein sequence ID" value="XP_785451"/>
    <property type="gene ID" value="LOC580288"/>
</dbReference>
<evidence type="ECO:0000256" key="3">
    <source>
        <dbReference type="SAM" id="MobiDB-lite"/>
    </source>
</evidence>
<dbReference type="Proteomes" id="UP000007110">
    <property type="component" value="Unassembled WGS sequence"/>
</dbReference>
<name>A0A7M7TGG1_STRPU</name>
<evidence type="ECO:0000256" key="2">
    <source>
        <dbReference type="ARBA" id="ARBA00022634"/>
    </source>
</evidence>
<feature type="region of interest" description="Disordered" evidence="3">
    <location>
        <begin position="1"/>
        <end position="39"/>
    </location>
</feature>
<dbReference type="Pfam" id="PF11799">
    <property type="entry name" value="IMS_C"/>
    <property type="match status" value="1"/>
</dbReference>
<dbReference type="FunFam" id="3.40.1170.60:FF:000021">
    <property type="entry name" value="DNA polymerase IV"/>
    <property type="match status" value="1"/>
</dbReference>
<dbReference type="Pfam" id="PF21999">
    <property type="entry name" value="IMS_HHH_1"/>
    <property type="match status" value="1"/>
</dbReference>
<dbReference type="AlphaFoldDB" id="A0A7M7TGG1"/>
<dbReference type="PANTHER" id="PTHR46404">
    <property type="entry name" value="DNA POLYMERASE IOTA"/>
    <property type="match status" value="1"/>
</dbReference>
<dbReference type="GO" id="GO:0019985">
    <property type="term" value="P:translesion synthesis"/>
    <property type="evidence" value="ECO:0000318"/>
    <property type="project" value="GO_Central"/>
</dbReference>
<reference evidence="5" key="2">
    <citation type="submission" date="2021-01" db="UniProtKB">
        <authorList>
            <consortium name="EnsemblMetazoa"/>
        </authorList>
    </citation>
    <scope>IDENTIFICATION</scope>
</reference>
<feature type="domain" description="UmuC" evidence="4">
    <location>
        <begin position="67"/>
        <end position="280"/>
    </location>
</feature>
<dbReference type="PANTHER" id="PTHR46404:SF1">
    <property type="entry name" value="DNA POLYMERASE IOTA"/>
    <property type="match status" value="1"/>
</dbReference>
<dbReference type="GO" id="GO:0006281">
    <property type="term" value="P:DNA repair"/>
    <property type="evidence" value="ECO:0007669"/>
    <property type="project" value="InterPro"/>
</dbReference>
<evidence type="ECO:0000259" key="4">
    <source>
        <dbReference type="PROSITE" id="PS50173"/>
    </source>
</evidence>
<sequence>MERRWEEEQNDIGGEDPEEEDDVDWRMPSALGSPSIKAPSMLIQPSSSIAHRSETCLQSKLGHSRTIVHIDLDCFYAQVEMLRNPTLRDKPLGIQQKNIVVTTNYVARARGVSKLSYIKEALIKCPDLVLVSGEDLTNYRETSTKVTELLEQFCPLVERLGFDENFMDVTKLVESRLTSTDSKKLVHIGHSYESDAQIATQCQCGCRDRLTMGSHIAKEMRDTLKSKLGLTSCAGVATNKLLAKLVGAHHKPNDQTVLFSEWTDSFMQTFTKLRQIPGIGHSSGKKLKGMGIQNLEELRPTPVSTLADQFGKQQAETMLRLAHGVDDTPVVSKGPPQSLSDEDSFKKVGTLPAAKEMMTGLIKNLIKRLRSDGRIPYTMRLTVRKYVPGSWHRESRQTGISPNLFQKHDDASLLEQLLEVAVGLLQKLIDTNRPFHLTLINICFTNLRSKVTKGAIDSFFSKPAVKPKGLVTLQSQGMCDGKTGEMEVHSSKDDSIANELGDLPAANTEVVDKMHFGTVSGHKPREEERYVIKHKQKQPSSSGSVASFRTSVNVTGKVEAEGSKSFFKKLGSSPSNKSKSLSCRGELGTARKPESVATGLREQSSWTVDTARDAPEGEFDEDNSLLLEEAIRSSQNVALKQPSKRTLEESSSHDTTECSVDDSLAKRLKNDSDHETKPTTIKQNMEEIEIPPDIDRSVFNVLPSNMKEELIADWEREKRRREDECLLASSSQNLPKNKKSSSSAKKKQLPAVRNTITKYFKH</sequence>
<dbReference type="InterPro" id="IPR043502">
    <property type="entry name" value="DNA/RNA_pol_sf"/>
</dbReference>
<comment type="similarity">
    <text evidence="1">Belongs to the DNA polymerase type-Y family.</text>
</comment>
<dbReference type="FunFam" id="3.30.1490.100:FF:000003">
    <property type="entry name" value="Polymerase (DNA directed) iota"/>
    <property type="match status" value="1"/>
</dbReference>
<reference evidence="6" key="1">
    <citation type="submission" date="2015-02" db="EMBL/GenBank/DDBJ databases">
        <title>Genome sequencing for Strongylocentrotus purpuratus.</title>
        <authorList>
            <person name="Murali S."/>
            <person name="Liu Y."/>
            <person name="Vee V."/>
            <person name="English A."/>
            <person name="Wang M."/>
            <person name="Skinner E."/>
            <person name="Han Y."/>
            <person name="Muzny D.M."/>
            <person name="Worley K.C."/>
            <person name="Gibbs R.A."/>
        </authorList>
    </citation>
    <scope>NUCLEOTIDE SEQUENCE</scope>
</reference>
<dbReference type="InterPro" id="IPR043128">
    <property type="entry name" value="Rev_trsase/Diguanyl_cyclase"/>
</dbReference>
<dbReference type="SUPFAM" id="SSF56672">
    <property type="entry name" value="DNA/RNA polymerases"/>
    <property type="match status" value="1"/>
</dbReference>
<dbReference type="CTD" id="11201"/>
<feature type="compositionally biased region" description="Acidic residues" evidence="3">
    <location>
        <begin position="8"/>
        <end position="23"/>
    </location>
</feature>
<feature type="compositionally biased region" description="Basic and acidic residues" evidence="3">
    <location>
        <begin position="645"/>
        <end position="656"/>
    </location>
</feature>
<dbReference type="Gene3D" id="3.40.1170.60">
    <property type="match status" value="1"/>
</dbReference>
<accession>A0A7M7TGG1</accession>
<proteinExistence type="inferred from homology"/>
<feature type="compositionally biased region" description="Low complexity" evidence="3">
    <location>
        <begin position="567"/>
        <end position="582"/>
    </location>
</feature>
<dbReference type="InterPro" id="IPR001126">
    <property type="entry name" value="UmuC"/>
</dbReference>
<dbReference type="OMA" id="MGSHIAK"/>
<protein>
    <recommendedName>
        <fullName evidence="4">UmuC domain-containing protein</fullName>
    </recommendedName>
</protein>
<evidence type="ECO:0000313" key="5">
    <source>
        <dbReference type="EnsemblMetazoa" id="XP_785451"/>
    </source>
</evidence>
<feature type="compositionally biased region" description="Basic residues" evidence="3">
    <location>
        <begin position="736"/>
        <end position="748"/>
    </location>
</feature>
<dbReference type="InParanoid" id="A0A7M7TGG1"/>
<keyword evidence="2" id="KW-0237">DNA synthesis</keyword>
<dbReference type="PROSITE" id="PS50173">
    <property type="entry name" value="UMUC"/>
    <property type="match status" value="1"/>
</dbReference>
<dbReference type="PIRSF" id="PIRSF036603">
    <property type="entry name" value="DPol_eta"/>
    <property type="match status" value="1"/>
</dbReference>
<dbReference type="InterPro" id="IPR017961">
    <property type="entry name" value="DNA_pol_Y-fam_little_finger"/>
</dbReference>
<dbReference type="Gene3D" id="3.30.70.270">
    <property type="match status" value="1"/>
</dbReference>
<dbReference type="FunFam" id="3.30.70.270:FF:000013">
    <property type="entry name" value="Polymerase (DNA directed) iota"/>
    <property type="match status" value="1"/>
</dbReference>
<evidence type="ECO:0000256" key="1">
    <source>
        <dbReference type="ARBA" id="ARBA00010945"/>
    </source>
</evidence>
<dbReference type="GO" id="GO:0003684">
    <property type="term" value="F:damaged DNA binding"/>
    <property type="evidence" value="ECO:0007669"/>
    <property type="project" value="InterPro"/>
</dbReference>
<dbReference type="Pfam" id="PF00817">
    <property type="entry name" value="IMS"/>
    <property type="match status" value="1"/>
</dbReference>
<dbReference type="RefSeq" id="XP_785451.3">
    <property type="nucleotide sequence ID" value="XM_780358.5"/>
</dbReference>
<dbReference type="GO" id="GO:0003887">
    <property type="term" value="F:DNA-directed DNA polymerase activity"/>
    <property type="evidence" value="ECO:0000318"/>
    <property type="project" value="GO_Central"/>
</dbReference>
<keyword evidence="6" id="KW-1185">Reference proteome</keyword>
<dbReference type="Gene3D" id="1.10.150.20">
    <property type="entry name" value="5' to 3' exonuclease, C-terminal subdomain"/>
    <property type="match status" value="1"/>
</dbReference>
<feature type="region of interest" description="Disordered" evidence="3">
    <location>
        <begin position="721"/>
        <end position="762"/>
    </location>
</feature>
<feature type="region of interest" description="Disordered" evidence="3">
    <location>
        <begin position="636"/>
        <end position="678"/>
    </location>
</feature>
<dbReference type="InterPro" id="IPR053848">
    <property type="entry name" value="IMS_HHH_1"/>
</dbReference>
<feature type="region of interest" description="Disordered" evidence="3">
    <location>
        <begin position="567"/>
        <end position="618"/>
    </location>
</feature>
<organism evidence="5 6">
    <name type="scientific">Strongylocentrotus purpuratus</name>
    <name type="common">Purple sea urchin</name>
    <dbReference type="NCBI Taxonomy" id="7668"/>
    <lineage>
        <taxon>Eukaryota</taxon>
        <taxon>Metazoa</taxon>
        <taxon>Echinodermata</taxon>
        <taxon>Eleutherozoa</taxon>
        <taxon>Echinozoa</taxon>
        <taxon>Echinoidea</taxon>
        <taxon>Euechinoidea</taxon>
        <taxon>Echinacea</taxon>
        <taxon>Camarodonta</taxon>
        <taxon>Echinidea</taxon>
        <taxon>Strongylocentrotidae</taxon>
        <taxon>Strongylocentrotus</taxon>
    </lineage>
</organism>
<dbReference type="OrthoDB" id="447129at2759"/>
<dbReference type="Gene3D" id="3.30.1490.100">
    <property type="entry name" value="DNA polymerase, Y-family, little finger domain"/>
    <property type="match status" value="1"/>
</dbReference>
<dbReference type="Gene3D" id="6.10.250.1630">
    <property type="match status" value="1"/>
</dbReference>
<dbReference type="GeneID" id="580288"/>
<feature type="compositionally biased region" description="Basic and acidic residues" evidence="3">
    <location>
        <begin position="663"/>
        <end position="677"/>
    </location>
</feature>
<evidence type="ECO:0000313" key="6">
    <source>
        <dbReference type="Proteomes" id="UP000007110"/>
    </source>
</evidence>
<dbReference type="SUPFAM" id="SSF100879">
    <property type="entry name" value="Lesion bypass DNA polymerase (Y-family), little finger domain"/>
    <property type="match status" value="1"/>
</dbReference>
<dbReference type="InterPro" id="IPR036775">
    <property type="entry name" value="DNA_pol_Y-fam_lit_finger_sf"/>
</dbReference>